<dbReference type="AlphaFoldDB" id="X1YV82"/>
<dbReference type="PROSITE" id="PS00149">
    <property type="entry name" value="SULFATASE_2"/>
    <property type="match status" value="1"/>
</dbReference>
<feature type="domain" description="Sulfatase N-terminal" evidence="7">
    <location>
        <begin position="29"/>
        <end position="357"/>
    </location>
</feature>
<evidence type="ECO:0000256" key="2">
    <source>
        <dbReference type="ARBA" id="ARBA00008779"/>
    </source>
</evidence>
<dbReference type="GO" id="GO:0008484">
    <property type="term" value="F:sulfuric ester hydrolase activity"/>
    <property type="evidence" value="ECO:0007669"/>
    <property type="project" value="InterPro"/>
</dbReference>
<evidence type="ECO:0000313" key="9">
    <source>
        <dbReference type="Proteomes" id="UP000014760"/>
    </source>
</evidence>
<reference evidence="9" key="1">
    <citation type="submission" date="2012-12" db="EMBL/GenBank/DDBJ databases">
        <authorList>
            <person name="Hellsten U."/>
            <person name="Grimwood J."/>
            <person name="Chapman J.A."/>
            <person name="Shapiro H."/>
            <person name="Aerts A."/>
            <person name="Otillar R.P."/>
            <person name="Terry A.Y."/>
            <person name="Boore J.L."/>
            <person name="Simakov O."/>
            <person name="Marletaz F."/>
            <person name="Cho S.-J."/>
            <person name="Edsinger-Gonzales E."/>
            <person name="Havlak P."/>
            <person name="Kuo D.-H."/>
            <person name="Larsson T."/>
            <person name="Lv J."/>
            <person name="Arendt D."/>
            <person name="Savage R."/>
            <person name="Osoegawa K."/>
            <person name="de Jong P."/>
            <person name="Lindberg D.R."/>
            <person name="Seaver E.C."/>
            <person name="Weisblat D.A."/>
            <person name="Putnam N.H."/>
            <person name="Grigoriev I.V."/>
            <person name="Rokhsar D.S."/>
        </authorList>
    </citation>
    <scope>NUCLEOTIDE SEQUENCE</scope>
    <source>
        <strain evidence="9">I ESC-2004</strain>
    </source>
</reference>
<dbReference type="CDD" id="cd16029">
    <property type="entry name" value="4-S"/>
    <property type="match status" value="1"/>
</dbReference>
<dbReference type="PANTHER" id="PTHR10342:SF273">
    <property type="entry name" value="RE14504P"/>
    <property type="match status" value="1"/>
</dbReference>
<dbReference type="InterPro" id="IPR047115">
    <property type="entry name" value="ARSB"/>
</dbReference>
<dbReference type="SUPFAM" id="SSF53649">
    <property type="entry name" value="Alkaline phosphatase-like"/>
    <property type="match status" value="1"/>
</dbReference>
<keyword evidence="4" id="KW-0378">Hydrolase</keyword>
<protein>
    <recommendedName>
        <fullName evidence="7">Sulfatase N-terminal domain-containing protein</fullName>
    </recommendedName>
</protein>
<evidence type="ECO:0000256" key="3">
    <source>
        <dbReference type="ARBA" id="ARBA00022723"/>
    </source>
</evidence>
<proteinExistence type="inferred from homology"/>
<accession>X1YV82</accession>
<organism evidence="8 9">
    <name type="scientific">Capitella teleta</name>
    <name type="common">Polychaete worm</name>
    <dbReference type="NCBI Taxonomy" id="283909"/>
    <lineage>
        <taxon>Eukaryota</taxon>
        <taxon>Metazoa</taxon>
        <taxon>Spiralia</taxon>
        <taxon>Lophotrochozoa</taxon>
        <taxon>Annelida</taxon>
        <taxon>Polychaeta</taxon>
        <taxon>Sedentaria</taxon>
        <taxon>Scolecida</taxon>
        <taxon>Capitellidae</taxon>
        <taxon>Capitella</taxon>
    </lineage>
</organism>
<keyword evidence="3" id="KW-0479">Metal-binding</keyword>
<dbReference type="PANTHER" id="PTHR10342">
    <property type="entry name" value="ARYLSULFATASE"/>
    <property type="match status" value="1"/>
</dbReference>
<dbReference type="PROSITE" id="PS00523">
    <property type="entry name" value="SULFATASE_1"/>
    <property type="match status" value="1"/>
</dbReference>
<evidence type="ECO:0000256" key="5">
    <source>
        <dbReference type="ARBA" id="ARBA00022837"/>
    </source>
</evidence>
<keyword evidence="9" id="KW-1185">Reference proteome</keyword>
<comment type="cofactor">
    <cofactor evidence="1">
        <name>Ca(2+)</name>
        <dbReference type="ChEBI" id="CHEBI:29108"/>
    </cofactor>
</comment>
<dbReference type="OMA" id="FSHHAVH"/>
<evidence type="ECO:0000256" key="1">
    <source>
        <dbReference type="ARBA" id="ARBA00001913"/>
    </source>
</evidence>
<dbReference type="InterPro" id="IPR017850">
    <property type="entry name" value="Alkaline_phosphatase_core_sf"/>
</dbReference>
<evidence type="ECO:0000313" key="8">
    <source>
        <dbReference type="EnsemblMetazoa" id="CapteP112035"/>
    </source>
</evidence>
<dbReference type="HOGENOM" id="CLU_006332_10_1_1"/>
<keyword evidence="6" id="KW-0325">Glycoprotein</keyword>
<evidence type="ECO:0000256" key="4">
    <source>
        <dbReference type="ARBA" id="ARBA00022801"/>
    </source>
</evidence>
<dbReference type="Pfam" id="PF00884">
    <property type="entry name" value="Sulfatase"/>
    <property type="match status" value="1"/>
</dbReference>
<dbReference type="GO" id="GO:0046872">
    <property type="term" value="F:metal ion binding"/>
    <property type="evidence" value="ECO:0007669"/>
    <property type="project" value="UniProtKB-KW"/>
</dbReference>
<name>X1YV82_CAPTE</name>
<dbReference type="EMBL" id="AMQN01010475">
    <property type="status" value="NOT_ANNOTATED_CDS"/>
    <property type="molecule type" value="Genomic_DNA"/>
</dbReference>
<dbReference type="EnsemblMetazoa" id="CapteT112035">
    <property type="protein sequence ID" value="CapteP112035"/>
    <property type="gene ID" value="CapteG112035"/>
</dbReference>
<evidence type="ECO:0000256" key="6">
    <source>
        <dbReference type="ARBA" id="ARBA00023180"/>
    </source>
</evidence>
<reference evidence="9" key="2">
    <citation type="journal article" date="2013" name="Nature">
        <title>Insights into bilaterian evolution from three spiralian genomes.</title>
        <authorList>
            <person name="Simakov O."/>
            <person name="Marletaz F."/>
            <person name="Cho S.J."/>
            <person name="Edsinger-Gonzales E."/>
            <person name="Havlak P."/>
            <person name="Hellsten U."/>
            <person name="Kuo D.H."/>
            <person name="Larsson T."/>
            <person name="Lv J."/>
            <person name="Arendt D."/>
            <person name="Savage R."/>
            <person name="Osoegawa K."/>
            <person name="de Jong P."/>
            <person name="Grimwood J."/>
            <person name="Chapman J.A."/>
            <person name="Shapiro H."/>
            <person name="Aerts A."/>
            <person name="Otillar R.P."/>
            <person name="Terry A.Y."/>
            <person name="Boore J.L."/>
            <person name="Grigoriev I.V."/>
            <person name="Lindberg D.R."/>
            <person name="Seaver E.C."/>
            <person name="Weisblat D.A."/>
            <person name="Putnam N.H."/>
            <person name="Rokhsar D.S."/>
        </authorList>
    </citation>
    <scope>NUCLEOTIDE SEQUENCE</scope>
    <source>
        <strain evidence="9">I ESC-2004</strain>
    </source>
</reference>
<dbReference type="InterPro" id="IPR024607">
    <property type="entry name" value="Sulfatase_CS"/>
</dbReference>
<dbReference type="InterPro" id="IPR000917">
    <property type="entry name" value="Sulfatase_N"/>
</dbReference>
<keyword evidence="5" id="KW-0106">Calcium</keyword>
<dbReference type="Proteomes" id="UP000014760">
    <property type="component" value="Unassembled WGS sequence"/>
</dbReference>
<dbReference type="Gene3D" id="3.40.720.10">
    <property type="entry name" value="Alkaline Phosphatase, subunit A"/>
    <property type="match status" value="1"/>
</dbReference>
<evidence type="ECO:0000259" key="7">
    <source>
        <dbReference type="Pfam" id="PF00884"/>
    </source>
</evidence>
<sequence length="551" mass="61107">MGKNWLVVVDAYSKYPCIHASGTASSSPPNIIFILADDLGWDDVSFHGSKQVPTPNLDALAADGIILGNYYVQPLCSPSRGSLLTGKHPVQIGLQHFVITPSEPAGLSLNETLLPEYLNSVGYKSYMVGKWHLGMYAEQYTPVYRGFESHYGYYHGREDYLDHTNEALIGPSEIGLDFWRNGQADRTGFGQYSTELFTAEAERLVAKHDKKHPMFMYFAQQAVHAGNQGSKNRLFAPWKYTSKFYYIQNENRVKLAGMISALDDSVGNLTKALHANGMLNNTIIVFSTDNGAPHQGDKDFTTGSNFPLRGSKDTVWEGGMRGAGFVWSPLLKKSGYVSNHMMQIADWLPTLLEASGYDMNSLPKNLYGVSQWKALSQNSASARDTMLHNFDQLGHDWALRVGDMKLISGKGPTWKNSGWYRPYSVDIDSPPMNKTNENEAPTELFESDVGSILQNIGRGKAGARPLVVGCGPIPHDVMTNCAVDEKPCLFNVTADPCEYHNLADRYPGMVEKLKAKLEDYKKMSIKPINEPSDPAAYPSKHGGVWVPWVKL</sequence>
<comment type="similarity">
    <text evidence="2">Belongs to the sulfatase family.</text>
</comment>
<dbReference type="Gene3D" id="3.30.1120.10">
    <property type="match status" value="1"/>
</dbReference>
<reference evidence="8" key="3">
    <citation type="submission" date="2015-06" db="UniProtKB">
        <authorList>
            <consortium name="EnsemblMetazoa"/>
        </authorList>
    </citation>
    <scope>IDENTIFICATION</scope>
</reference>